<proteinExistence type="predicted"/>
<dbReference type="OrthoDB" id="2121607at2759"/>
<dbReference type="Proteomes" id="UP000678393">
    <property type="component" value="Unassembled WGS sequence"/>
</dbReference>
<name>A0A8S3YTL7_9EUPU</name>
<evidence type="ECO:0000256" key="1">
    <source>
        <dbReference type="SAM" id="Coils"/>
    </source>
</evidence>
<feature type="region of interest" description="Disordered" evidence="2">
    <location>
        <begin position="518"/>
        <end position="554"/>
    </location>
</feature>
<keyword evidence="4" id="KW-1185">Reference proteome</keyword>
<protein>
    <submittedName>
        <fullName evidence="3">Uncharacterized protein</fullName>
    </submittedName>
</protein>
<dbReference type="AlphaFoldDB" id="A0A8S3YTL7"/>
<gene>
    <name evidence="3" type="ORF">CUNI_LOCUS4018</name>
</gene>
<keyword evidence="1" id="KW-0175">Coiled coil</keyword>
<evidence type="ECO:0000256" key="2">
    <source>
        <dbReference type="SAM" id="MobiDB-lite"/>
    </source>
</evidence>
<dbReference type="EMBL" id="CAJHNH020000557">
    <property type="protein sequence ID" value="CAG5118460.1"/>
    <property type="molecule type" value="Genomic_DNA"/>
</dbReference>
<accession>A0A8S3YTL7</accession>
<feature type="coiled-coil region" evidence="1">
    <location>
        <begin position="85"/>
        <end position="183"/>
    </location>
</feature>
<sequence length="554" mass="63006">MMDTSAHHSDVLLLEELENNRQELHAARRHIEILTANVRHLENDNTELNNILSEKSQLHKNSQSCDTGKTDAKYRQEMAACQEMLEEALTSDREAKETIKKLEEQLRVAVETASSAAPLSDVDNDEEIAALQLKILDLEEEKSDLKLKLYENALELKQKTDQVTRLQQELAEKDEEIECMESQFTTQCSISERLREENLEMRAQLETETGHVDVGKKGNSLFAEVDDRRIIAEKKIVKVESVMRELEEKLTKEQKENKRLKLQILLLRQTSSKGYDDSVVKNLQGQLMESKRTIISLTEQLQTRQPSLKHNRPQEAKISVAESATDSDKIFINFLQGIITQKTKEAEEAKAEAQQNHLQTLRTEIWVTEFKHEVMTVTNECDRLKVMNSHLTMAIQEMQRKYEPELFAPPSKEKIKIPLGEPEHHLSSQNNKQQQNVVAPGSGYVPERTPPHKNFSAHEAVSDENRVIKGIDKHSKENVPLGQSDVAGTWQGKSVRMMSQVDVISSQGEHNLEELKADGQGQKVKKIKGAGGTGKYRSVNHMNVDSQPTECNQQ</sequence>
<feature type="coiled-coil region" evidence="1">
    <location>
        <begin position="332"/>
        <end position="364"/>
    </location>
</feature>
<reference evidence="3" key="1">
    <citation type="submission" date="2021-04" db="EMBL/GenBank/DDBJ databases">
        <authorList>
            <consortium name="Molecular Ecology Group"/>
        </authorList>
    </citation>
    <scope>NUCLEOTIDE SEQUENCE</scope>
</reference>
<organism evidence="3 4">
    <name type="scientific">Candidula unifasciata</name>
    <dbReference type="NCBI Taxonomy" id="100452"/>
    <lineage>
        <taxon>Eukaryota</taxon>
        <taxon>Metazoa</taxon>
        <taxon>Spiralia</taxon>
        <taxon>Lophotrochozoa</taxon>
        <taxon>Mollusca</taxon>
        <taxon>Gastropoda</taxon>
        <taxon>Heterobranchia</taxon>
        <taxon>Euthyneura</taxon>
        <taxon>Panpulmonata</taxon>
        <taxon>Eupulmonata</taxon>
        <taxon>Stylommatophora</taxon>
        <taxon>Helicina</taxon>
        <taxon>Helicoidea</taxon>
        <taxon>Geomitridae</taxon>
        <taxon>Candidula</taxon>
    </lineage>
</organism>
<feature type="compositionally biased region" description="Polar residues" evidence="2">
    <location>
        <begin position="540"/>
        <end position="554"/>
    </location>
</feature>
<evidence type="ECO:0000313" key="3">
    <source>
        <dbReference type="EMBL" id="CAG5118460.1"/>
    </source>
</evidence>
<feature type="coiled-coil region" evidence="1">
    <location>
        <begin position="229"/>
        <end position="300"/>
    </location>
</feature>
<evidence type="ECO:0000313" key="4">
    <source>
        <dbReference type="Proteomes" id="UP000678393"/>
    </source>
</evidence>
<feature type="coiled-coil region" evidence="1">
    <location>
        <begin position="14"/>
        <end position="58"/>
    </location>
</feature>
<comment type="caution">
    <text evidence="3">The sequence shown here is derived from an EMBL/GenBank/DDBJ whole genome shotgun (WGS) entry which is preliminary data.</text>
</comment>